<dbReference type="GO" id="GO:0005524">
    <property type="term" value="F:ATP binding"/>
    <property type="evidence" value="ECO:0007669"/>
    <property type="project" value="UniProtKB-UniRule"/>
</dbReference>
<evidence type="ECO:0000256" key="3">
    <source>
        <dbReference type="ARBA" id="ARBA00022598"/>
    </source>
</evidence>
<dbReference type="Gene3D" id="3.30.1490.20">
    <property type="entry name" value="ATP-grasp fold, A domain"/>
    <property type="match status" value="1"/>
</dbReference>
<dbReference type="NCBIfam" id="NF004675">
    <property type="entry name" value="PRK06019.1-1"/>
    <property type="match status" value="1"/>
</dbReference>
<dbReference type="UniPathway" id="UPA00074">
    <property type="reaction ID" value="UER00942"/>
</dbReference>
<dbReference type="GO" id="GO:0006189">
    <property type="term" value="P:'de novo' IMP biosynthetic process"/>
    <property type="evidence" value="ECO:0007669"/>
    <property type="project" value="UniProtKB-UniRule"/>
</dbReference>
<comment type="similarity">
    <text evidence="8 9">Belongs to the PurK/PurT family.</text>
</comment>
<keyword evidence="5 8" id="KW-0658">Purine biosynthesis</keyword>
<evidence type="ECO:0000313" key="12">
    <source>
        <dbReference type="Proteomes" id="UP000004846"/>
    </source>
</evidence>
<dbReference type="GO" id="GO:0046872">
    <property type="term" value="F:metal ion binding"/>
    <property type="evidence" value="ECO:0007669"/>
    <property type="project" value="InterPro"/>
</dbReference>
<dbReference type="PANTHER" id="PTHR11609:SF5">
    <property type="entry name" value="PHOSPHORIBOSYLAMINOIMIDAZOLE CARBOXYLASE"/>
    <property type="match status" value="1"/>
</dbReference>
<dbReference type="GO" id="GO:0004638">
    <property type="term" value="F:phosphoribosylaminoimidazole carboxylase activity"/>
    <property type="evidence" value="ECO:0007669"/>
    <property type="project" value="InterPro"/>
</dbReference>
<comment type="function">
    <text evidence="9">Catalyzes the ATP-dependent conversion of 5-aminoimidazole ribonucleotide (AIR) and HCO(3)- to N5-carboxyaminoimidazole ribonucleotide (N5-CAIR).</text>
</comment>
<reference evidence="11 12" key="1">
    <citation type="submission" date="2010-07" db="EMBL/GenBank/DDBJ databases">
        <authorList>
            <person name="Sid Ahmed O."/>
        </authorList>
    </citation>
    <scope>NUCLEOTIDE SEQUENCE [LARGE SCALE GENOMIC DNA]</scope>
    <source>
        <strain evidence="11 12">TX4248</strain>
    </source>
</reference>
<dbReference type="Pfam" id="PF17769">
    <property type="entry name" value="PurK_C"/>
    <property type="match status" value="1"/>
</dbReference>
<keyword evidence="11" id="KW-0456">Lyase</keyword>
<evidence type="ECO:0000313" key="11">
    <source>
        <dbReference type="EMBL" id="EFM82654.1"/>
    </source>
</evidence>
<dbReference type="FunFam" id="3.40.50.20:FF:000016">
    <property type="entry name" value="N5-carboxyaminoimidazole ribonucleotide synthase"/>
    <property type="match status" value="1"/>
</dbReference>
<proteinExistence type="inferred from homology"/>
<dbReference type="SUPFAM" id="SSF56059">
    <property type="entry name" value="Glutathione synthetase ATP-binding domain-like"/>
    <property type="match status" value="1"/>
</dbReference>
<keyword evidence="6 8" id="KW-0067">ATP-binding</keyword>
<dbReference type="PANTHER" id="PTHR11609">
    <property type="entry name" value="PURINE BIOSYNTHESIS PROTEIN 6/7, PUR6/7"/>
    <property type="match status" value="1"/>
</dbReference>
<evidence type="ECO:0000256" key="6">
    <source>
        <dbReference type="ARBA" id="ARBA00022840"/>
    </source>
</evidence>
<comment type="cofactor">
    <cofactor evidence="2">
        <name>Mg(2+)</name>
        <dbReference type="ChEBI" id="CHEBI:18420"/>
    </cofactor>
</comment>
<dbReference type="Proteomes" id="UP000004846">
    <property type="component" value="Unassembled WGS sequence"/>
</dbReference>
<feature type="binding site" evidence="8">
    <location>
        <position position="147"/>
    </location>
    <ligand>
        <name>ATP</name>
        <dbReference type="ChEBI" id="CHEBI:30616"/>
    </ligand>
</feature>
<dbReference type="SUPFAM" id="SSF52440">
    <property type="entry name" value="PreATP-grasp domain"/>
    <property type="match status" value="1"/>
</dbReference>
<name>A0A125W5S9_ENTFL</name>
<feature type="domain" description="ATP-grasp" evidence="10">
    <location>
        <begin position="111"/>
        <end position="296"/>
    </location>
</feature>
<comment type="cofactor">
    <cofactor evidence="1">
        <name>Mn(2+)</name>
        <dbReference type="ChEBI" id="CHEBI:29035"/>
    </cofactor>
</comment>
<dbReference type="InterPro" id="IPR054350">
    <property type="entry name" value="PurT/PurK_preATP-grasp"/>
</dbReference>
<dbReference type="HAMAP" id="MF_01928">
    <property type="entry name" value="PurK"/>
    <property type="match status" value="1"/>
</dbReference>
<feature type="binding site" evidence="8">
    <location>
        <position position="190"/>
    </location>
    <ligand>
        <name>ATP</name>
        <dbReference type="ChEBI" id="CHEBI:30616"/>
    </ligand>
</feature>
<evidence type="ECO:0000259" key="10">
    <source>
        <dbReference type="PROSITE" id="PS50975"/>
    </source>
</evidence>
<keyword evidence="3 8" id="KW-0436">Ligase</keyword>
<organism evidence="11 12">
    <name type="scientific">Enterococcus faecalis TX4248</name>
    <dbReference type="NCBI Taxonomy" id="749495"/>
    <lineage>
        <taxon>Bacteria</taxon>
        <taxon>Bacillati</taxon>
        <taxon>Bacillota</taxon>
        <taxon>Bacilli</taxon>
        <taxon>Lactobacillales</taxon>
        <taxon>Enterococcaceae</taxon>
        <taxon>Enterococcus</taxon>
    </lineage>
</organism>
<dbReference type="Gene3D" id="3.30.470.20">
    <property type="entry name" value="ATP-grasp fold, B domain"/>
    <property type="match status" value="1"/>
</dbReference>
<dbReference type="InterPro" id="IPR005875">
    <property type="entry name" value="PurK"/>
</dbReference>
<dbReference type="InterPro" id="IPR011054">
    <property type="entry name" value="Rudment_hybrid_motif"/>
</dbReference>
<dbReference type="HOGENOM" id="CLU_011534_0_1_9"/>
<protein>
    <recommendedName>
        <fullName evidence="8 9">N5-carboxyaminoimidazole ribonucleotide synthase</fullName>
        <shortName evidence="8 9">N5-CAIR synthase</shortName>
        <ecNumber evidence="8 9">6.3.4.18</ecNumber>
    </recommendedName>
    <alternativeName>
        <fullName evidence="8 9">5-(carboxyamino)imidazole ribonucleotide synthetase</fullName>
    </alternativeName>
</protein>
<evidence type="ECO:0000256" key="8">
    <source>
        <dbReference type="HAMAP-Rule" id="MF_01928"/>
    </source>
</evidence>
<evidence type="ECO:0000256" key="1">
    <source>
        <dbReference type="ARBA" id="ARBA00001936"/>
    </source>
</evidence>
<dbReference type="GO" id="GO:0005829">
    <property type="term" value="C:cytosol"/>
    <property type="evidence" value="ECO:0007669"/>
    <property type="project" value="TreeGrafter"/>
</dbReference>
<evidence type="ECO:0000256" key="4">
    <source>
        <dbReference type="ARBA" id="ARBA00022741"/>
    </source>
</evidence>
<evidence type="ECO:0000256" key="9">
    <source>
        <dbReference type="RuleBase" id="RU361200"/>
    </source>
</evidence>
<comment type="function">
    <text evidence="8">Catalyzes the ATP-dependent conversion of 5-aminoimidazole ribonucleotide (AIR) and HCO(3)(-) to N5-carboxyaminoimidazole ribonucleotide (N5-CAIR).</text>
</comment>
<feature type="binding site" evidence="8">
    <location>
        <position position="212"/>
    </location>
    <ligand>
        <name>ATP</name>
        <dbReference type="ChEBI" id="CHEBI:30616"/>
    </ligand>
</feature>
<keyword evidence="7" id="KW-0464">Manganese</keyword>
<comment type="caution">
    <text evidence="11">The sequence shown here is derived from an EMBL/GenBank/DDBJ whole genome shotgun (WGS) entry which is preliminary data.</text>
</comment>
<feature type="binding site" evidence="8">
    <location>
        <begin position="152"/>
        <end position="158"/>
    </location>
    <ligand>
        <name>ATP</name>
        <dbReference type="ChEBI" id="CHEBI:30616"/>
    </ligand>
</feature>
<dbReference type="NCBIfam" id="TIGR01161">
    <property type="entry name" value="purK"/>
    <property type="match status" value="1"/>
</dbReference>
<gene>
    <name evidence="8 9 11" type="primary">purK</name>
    <name evidence="11" type="ORF">HMPREF9498_01734</name>
</gene>
<dbReference type="FunFam" id="3.30.1490.20:FF:000015">
    <property type="entry name" value="N5-carboxyaminoimidazole ribonucleotide synthase"/>
    <property type="match status" value="1"/>
</dbReference>
<feature type="binding site" evidence="8">
    <location>
        <begin position="182"/>
        <end position="185"/>
    </location>
    <ligand>
        <name>ATP</name>
        <dbReference type="ChEBI" id="CHEBI:30616"/>
    </ligand>
</feature>
<comment type="catalytic activity">
    <reaction evidence="8 9">
        <text>5-amino-1-(5-phospho-beta-D-ribosyl)imidazole + hydrogencarbonate + ATP = 5-carboxyamino-1-(5-phospho-D-ribosyl)imidazole + ADP + phosphate + 2 H(+)</text>
        <dbReference type="Rhea" id="RHEA:19317"/>
        <dbReference type="ChEBI" id="CHEBI:15378"/>
        <dbReference type="ChEBI" id="CHEBI:17544"/>
        <dbReference type="ChEBI" id="CHEBI:30616"/>
        <dbReference type="ChEBI" id="CHEBI:43474"/>
        <dbReference type="ChEBI" id="CHEBI:58730"/>
        <dbReference type="ChEBI" id="CHEBI:137981"/>
        <dbReference type="ChEBI" id="CHEBI:456216"/>
        <dbReference type="EC" id="6.3.4.18"/>
    </reaction>
</comment>
<feature type="binding site" evidence="8">
    <location>
        <position position="107"/>
    </location>
    <ligand>
        <name>ATP</name>
        <dbReference type="ChEBI" id="CHEBI:30616"/>
    </ligand>
</feature>
<feature type="binding site" evidence="8">
    <location>
        <begin position="266"/>
        <end position="267"/>
    </location>
    <ligand>
        <name>ATP</name>
        <dbReference type="ChEBI" id="CHEBI:30616"/>
    </ligand>
</feature>
<comment type="subunit">
    <text evidence="8 9">Homodimer.</text>
</comment>
<dbReference type="EMBL" id="AEBR01000055">
    <property type="protein sequence ID" value="EFM82654.1"/>
    <property type="molecule type" value="Genomic_DNA"/>
</dbReference>
<comment type="pathway">
    <text evidence="8 9">Purine metabolism; IMP biosynthesis via de novo pathway; 5-amino-1-(5-phospho-D-ribosyl)imidazole-4-carboxylate from 5-amino-1-(5-phospho-D-ribosyl)imidazole (N5-CAIR route): step 1/2.</text>
</comment>
<dbReference type="PROSITE" id="PS50975">
    <property type="entry name" value="ATP_GRASP"/>
    <property type="match status" value="1"/>
</dbReference>
<evidence type="ECO:0000256" key="7">
    <source>
        <dbReference type="ARBA" id="ARBA00023211"/>
    </source>
</evidence>
<dbReference type="GO" id="GO:0034028">
    <property type="term" value="F:5-(carboxyamino)imidazole ribonucleotide synthase activity"/>
    <property type="evidence" value="ECO:0007669"/>
    <property type="project" value="UniProtKB-UniRule"/>
</dbReference>
<accession>A0A125W5S9</accession>
<dbReference type="InterPro" id="IPR016185">
    <property type="entry name" value="PreATP-grasp_dom_sf"/>
</dbReference>
<evidence type="ECO:0000256" key="2">
    <source>
        <dbReference type="ARBA" id="ARBA00001946"/>
    </source>
</evidence>
<dbReference type="NCBIfam" id="NF004676">
    <property type="entry name" value="PRK06019.1-2"/>
    <property type="match status" value="1"/>
</dbReference>
<keyword evidence="4 8" id="KW-0547">Nucleotide-binding</keyword>
<dbReference type="AlphaFoldDB" id="A0A125W5S9"/>
<dbReference type="Gene3D" id="3.40.50.20">
    <property type="match status" value="1"/>
</dbReference>
<evidence type="ECO:0000256" key="5">
    <source>
        <dbReference type="ARBA" id="ARBA00022755"/>
    </source>
</evidence>
<dbReference type="InterPro" id="IPR003135">
    <property type="entry name" value="ATP-grasp_carboxylate-amine"/>
</dbReference>
<dbReference type="Pfam" id="PF22660">
    <property type="entry name" value="RS_preATP-grasp-like"/>
    <property type="match status" value="1"/>
</dbReference>
<dbReference type="EC" id="6.3.4.18" evidence="8 9"/>
<dbReference type="NCBIfam" id="NF004679">
    <property type="entry name" value="PRK06019.1-5"/>
    <property type="match status" value="1"/>
</dbReference>
<dbReference type="RefSeq" id="WP_002402236.1">
    <property type="nucleotide sequence ID" value="NZ_GL454455.1"/>
</dbReference>
<sequence>MNKPLKVGATIGIIGGGQLGRMLVMSGKKMGFQMIVLDPTLNSPAGQVADRQIVAAFDQISALTELAELCDVITYEFENIEVASLEKAIPLEKLPQGTELLKITQNRLLEKTFLQSIGCKIAPFAEVKSQKELPQATEKIGFPCVLKTIQGGYDGKGQVVLKCEEDFSQATELLANATCELEKWVPFTKELSIIVVGNKHGYQSFPVSENIHRKNILHESIVPARISENVQQKAAELAQHIAEELNLSGVLAIELFLTDSEELYVNELAPRPHNSGHYSIEACSFSQFDAHIRGISNWGIGLPQLLQPVVMVNLLGEHLEKSYQLCTSKPTWQVHYYGKAESKVGRKMGHVTITTPCLSETLKEIETVGIWNVT</sequence>
<dbReference type="InterPro" id="IPR013815">
    <property type="entry name" value="ATP_grasp_subdomain_1"/>
</dbReference>
<dbReference type="Pfam" id="PF02222">
    <property type="entry name" value="ATP-grasp"/>
    <property type="match status" value="1"/>
</dbReference>
<dbReference type="InterPro" id="IPR011761">
    <property type="entry name" value="ATP-grasp"/>
</dbReference>
<dbReference type="SUPFAM" id="SSF51246">
    <property type="entry name" value="Rudiment single hybrid motif"/>
    <property type="match status" value="1"/>
</dbReference>
<dbReference type="InterPro" id="IPR040686">
    <property type="entry name" value="PurK_C"/>
</dbReference>